<gene>
    <name evidence="3" type="ORF">H9712_06175</name>
</gene>
<protein>
    <submittedName>
        <fullName evidence="3">DUF4358 domain-containing protein</fullName>
    </submittedName>
</protein>
<organism evidence="3 4">
    <name type="scientific">Candidatus Flavonifractor intestinigallinarum</name>
    <dbReference type="NCBI Taxonomy" id="2838586"/>
    <lineage>
        <taxon>Bacteria</taxon>
        <taxon>Bacillati</taxon>
        <taxon>Bacillota</taxon>
        <taxon>Clostridia</taxon>
        <taxon>Eubacteriales</taxon>
        <taxon>Oscillospiraceae</taxon>
        <taxon>Flavonifractor</taxon>
    </lineage>
</organism>
<keyword evidence="2" id="KW-0732">Signal</keyword>
<evidence type="ECO:0000313" key="4">
    <source>
        <dbReference type="Proteomes" id="UP000823921"/>
    </source>
</evidence>
<feature type="signal peptide" evidence="2">
    <location>
        <begin position="1"/>
        <end position="23"/>
    </location>
</feature>
<comment type="caution">
    <text evidence="3">The sequence shown here is derived from an EMBL/GenBank/DDBJ whole genome shotgun (WGS) entry which is preliminary data.</text>
</comment>
<evidence type="ECO:0000256" key="1">
    <source>
        <dbReference type="SAM" id="MobiDB-lite"/>
    </source>
</evidence>
<accession>A0A9D2SAP6</accession>
<dbReference type="PROSITE" id="PS51257">
    <property type="entry name" value="PROKAR_LIPOPROTEIN"/>
    <property type="match status" value="1"/>
</dbReference>
<proteinExistence type="predicted"/>
<dbReference type="AlphaFoldDB" id="A0A9D2SAP6"/>
<dbReference type="EMBL" id="DWXO01000061">
    <property type="protein sequence ID" value="HJB80552.1"/>
    <property type="molecule type" value="Genomic_DNA"/>
</dbReference>
<dbReference type="InterPro" id="IPR025648">
    <property type="entry name" value="DUF4358"/>
</dbReference>
<feature type="compositionally biased region" description="Low complexity" evidence="1">
    <location>
        <begin position="80"/>
        <end position="110"/>
    </location>
</feature>
<reference evidence="3" key="1">
    <citation type="journal article" date="2021" name="PeerJ">
        <title>Extensive microbial diversity within the chicken gut microbiome revealed by metagenomics and culture.</title>
        <authorList>
            <person name="Gilroy R."/>
            <person name="Ravi A."/>
            <person name="Getino M."/>
            <person name="Pursley I."/>
            <person name="Horton D.L."/>
            <person name="Alikhan N.F."/>
            <person name="Baker D."/>
            <person name="Gharbi K."/>
            <person name="Hall N."/>
            <person name="Watson M."/>
            <person name="Adriaenssens E.M."/>
            <person name="Foster-Nyarko E."/>
            <person name="Jarju S."/>
            <person name="Secka A."/>
            <person name="Antonio M."/>
            <person name="Oren A."/>
            <person name="Chaudhuri R.R."/>
            <person name="La Ragione R."/>
            <person name="Hildebrand F."/>
            <person name="Pallen M.J."/>
        </authorList>
    </citation>
    <scope>NUCLEOTIDE SEQUENCE</scope>
    <source>
        <strain evidence="3">CHK192-8294</strain>
    </source>
</reference>
<feature type="chain" id="PRO_5039550671" evidence="2">
    <location>
        <begin position="24"/>
        <end position="249"/>
    </location>
</feature>
<sequence>MNHRFLALALAGTLSLGMLTACGGGSNNDGIAETPNTVTTPPVAESVMPSPEDSAPVTEESPDALPESSAPVEESTEPSAKPSAQPTAKPTTKPTATPKPTTKPTATPKPTVNPTPTPESKPETSAVQSVWNDISKLSLPNLTAMDDATLSAMYGINASDLEEYVCMMPLMGVHSTEFFIAKVKDGKMDTVKAGIAKRQADLDAQWSQYLPEQYELVQNYKLVTNGNYVLFAISEYADDAVTIFNSYTK</sequence>
<name>A0A9D2SAP6_9FIRM</name>
<dbReference type="Pfam" id="PF14270">
    <property type="entry name" value="DUF4358"/>
    <property type="match status" value="1"/>
</dbReference>
<evidence type="ECO:0000256" key="2">
    <source>
        <dbReference type="SAM" id="SignalP"/>
    </source>
</evidence>
<feature type="region of interest" description="Disordered" evidence="1">
    <location>
        <begin position="30"/>
        <end position="127"/>
    </location>
</feature>
<reference evidence="3" key="2">
    <citation type="submission" date="2021-04" db="EMBL/GenBank/DDBJ databases">
        <authorList>
            <person name="Gilroy R."/>
        </authorList>
    </citation>
    <scope>NUCLEOTIDE SEQUENCE</scope>
    <source>
        <strain evidence="3">CHK192-8294</strain>
    </source>
</reference>
<dbReference type="Proteomes" id="UP000823921">
    <property type="component" value="Unassembled WGS sequence"/>
</dbReference>
<evidence type="ECO:0000313" key="3">
    <source>
        <dbReference type="EMBL" id="HJB80552.1"/>
    </source>
</evidence>